<evidence type="ECO:0000313" key="1">
    <source>
        <dbReference type="EMBL" id="RVX68718.1"/>
    </source>
</evidence>
<dbReference type="OrthoDB" id="2951834at2759"/>
<dbReference type="VEuPathDB" id="FungiDB:PV10_01280"/>
<organism evidence="1 2">
    <name type="scientific">Exophiala mesophila</name>
    <name type="common">Black yeast-like fungus</name>
    <dbReference type="NCBI Taxonomy" id="212818"/>
    <lineage>
        <taxon>Eukaryota</taxon>
        <taxon>Fungi</taxon>
        <taxon>Dikarya</taxon>
        <taxon>Ascomycota</taxon>
        <taxon>Pezizomycotina</taxon>
        <taxon>Eurotiomycetes</taxon>
        <taxon>Chaetothyriomycetidae</taxon>
        <taxon>Chaetothyriales</taxon>
        <taxon>Herpotrichiellaceae</taxon>
        <taxon>Exophiala</taxon>
    </lineage>
</organism>
<protein>
    <submittedName>
        <fullName evidence="1">Uncharacterized protein</fullName>
    </submittedName>
</protein>
<gene>
    <name evidence="1" type="ORF">B0A52_07604</name>
</gene>
<dbReference type="EMBL" id="NAJM01000035">
    <property type="protein sequence ID" value="RVX68718.1"/>
    <property type="molecule type" value="Genomic_DNA"/>
</dbReference>
<name>A0A438MZH2_EXOME</name>
<sequence length="502" mass="55355">MAHEPTLMGIPSEIRRMILEQLFPQKLHHPYEVILNRRGQIEVALEKHEKSGFIALLLTCHKLSQKTRHVLFANPLVIIWDDVPVFECTFGPQISAQLRSIDIVSEERGNTFGFVALIKNLASKFPNLEKVNISFKETTRFLAGLFDLTTAICPCTSLFQGPQLEIVVHEIPRHLLETDPYLNNVISIPQHKMLPVLERVLKVPHPESPELSSIGNITNPFGTHVLTHLWAPKLRVIEVSGPLSSEHIEMLERHTCPTGHCFMRLDWAHPTGSVPSSPHWDDQPRNFGFSWQGGRAVPPASEVDYGQYMRSAPAKGFHDYPLVFADTAHPSAKFRLTPEELREHLARINLTEPIGGPLETSDTGSFASSSAQLPVLPPVGAGVQQGMFAYNVNHTYNNNPGPVVAAPLIGAGVHNQGMFTYMNYAHNNNSAPVHAPPLVHNANGGQQPVQNMADIAPSVFLGDDDDDDNIGGVLSDQDISHWIASQPTSFNFNSSSSSSSIP</sequence>
<accession>A0A438MZH2</accession>
<comment type="caution">
    <text evidence="1">The sequence shown here is derived from an EMBL/GenBank/DDBJ whole genome shotgun (WGS) entry which is preliminary data.</text>
</comment>
<evidence type="ECO:0000313" key="2">
    <source>
        <dbReference type="Proteomes" id="UP000288859"/>
    </source>
</evidence>
<dbReference type="AlphaFoldDB" id="A0A438MZH2"/>
<dbReference type="Proteomes" id="UP000288859">
    <property type="component" value="Unassembled WGS sequence"/>
</dbReference>
<proteinExistence type="predicted"/>
<reference evidence="1 2" key="1">
    <citation type="submission" date="2017-03" db="EMBL/GenBank/DDBJ databases">
        <title>Genomes of endolithic fungi from Antarctica.</title>
        <authorList>
            <person name="Coleine C."/>
            <person name="Masonjones S."/>
            <person name="Stajich J.E."/>
        </authorList>
    </citation>
    <scope>NUCLEOTIDE SEQUENCE [LARGE SCALE GENOMIC DNA]</scope>
    <source>
        <strain evidence="1 2">CCFEE 6314</strain>
    </source>
</reference>